<evidence type="ECO:0000313" key="1">
    <source>
        <dbReference type="EMBL" id="CAG8636826.1"/>
    </source>
</evidence>
<keyword evidence="2" id="KW-1185">Reference proteome</keyword>
<dbReference type="EMBL" id="CAJVQB010004478">
    <property type="protein sequence ID" value="CAG8636826.1"/>
    <property type="molecule type" value="Genomic_DNA"/>
</dbReference>
<gene>
    <name evidence="1" type="ORF">GMARGA_LOCUS8630</name>
</gene>
<organism evidence="1 2">
    <name type="scientific">Gigaspora margarita</name>
    <dbReference type="NCBI Taxonomy" id="4874"/>
    <lineage>
        <taxon>Eukaryota</taxon>
        <taxon>Fungi</taxon>
        <taxon>Fungi incertae sedis</taxon>
        <taxon>Mucoromycota</taxon>
        <taxon>Glomeromycotina</taxon>
        <taxon>Glomeromycetes</taxon>
        <taxon>Diversisporales</taxon>
        <taxon>Gigasporaceae</taxon>
        <taxon>Gigaspora</taxon>
    </lineage>
</organism>
<sequence length="186" mass="21677">TKDKNNENKSIVQQKIDRNLSSIQAKGISRYRQMATIQNFLKINIARENSIDPVLPIDQDYIITIANKVNIEKDKQTCNKDIFTKKFQEIKQNLLKQEGNVLKRDKCIATWLRLHNPELVTIIRKANEVYSNIAYKQLAKKPLSQEELNFIKFRDEIESSAVKVTHITGDNQEKIIQKKKLLIDNK</sequence>
<accession>A0ABN7UQR2</accession>
<name>A0ABN7UQR2_GIGMA</name>
<reference evidence="1 2" key="1">
    <citation type="submission" date="2021-06" db="EMBL/GenBank/DDBJ databases">
        <authorList>
            <person name="Kallberg Y."/>
            <person name="Tangrot J."/>
            <person name="Rosling A."/>
        </authorList>
    </citation>
    <scope>NUCLEOTIDE SEQUENCE [LARGE SCALE GENOMIC DNA]</scope>
    <source>
        <strain evidence="1 2">120-4 pot B 10/14</strain>
    </source>
</reference>
<proteinExistence type="predicted"/>
<comment type="caution">
    <text evidence="1">The sequence shown here is derived from an EMBL/GenBank/DDBJ whole genome shotgun (WGS) entry which is preliminary data.</text>
</comment>
<protein>
    <submittedName>
        <fullName evidence="1">43098_t:CDS:1</fullName>
    </submittedName>
</protein>
<feature type="non-terminal residue" evidence="1">
    <location>
        <position position="1"/>
    </location>
</feature>
<evidence type="ECO:0000313" key="2">
    <source>
        <dbReference type="Proteomes" id="UP000789901"/>
    </source>
</evidence>
<dbReference type="Proteomes" id="UP000789901">
    <property type="component" value="Unassembled WGS sequence"/>
</dbReference>
<feature type="non-terminal residue" evidence="1">
    <location>
        <position position="186"/>
    </location>
</feature>